<proteinExistence type="predicted"/>
<comment type="caution">
    <text evidence="1">The sequence shown here is derived from an EMBL/GenBank/DDBJ whole genome shotgun (WGS) entry which is preliminary data.</text>
</comment>
<evidence type="ECO:0000313" key="2">
    <source>
        <dbReference type="Proteomes" id="UP000661858"/>
    </source>
</evidence>
<accession>A0A937JQM5</accession>
<organism evidence="1 2">
    <name type="scientific">Streptomyces actinomycinicus</name>
    <dbReference type="NCBI Taxonomy" id="1695166"/>
    <lineage>
        <taxon>Bacteria</taxon>
        <taxon>Bacillati</taxon>
        <taxon>Actinomycetota</taxon>
        <taxon>Actinomycetes</taxon>
        <taxon>Kitasatosporales</taxon>
        <taxon>Streptomycetaceae</taxon>
        <taxon>Streptomyces</taxon>
    </lineage>
</organism>
<dbReference type="EMBL" id="JAERRK010000025">
    <property type="protein sequence ID" value="MBL1086860.1"/>
    <property type="molecule type" value="Genomic_DNA"/>
</dbReference>
<dbReference type="Proteomes" id="UP000661858">
    <property type="component" value="Unassembled WGS sequence"/>
</dbReference>
<dbReference type="AlphaFoldDB" id="A0A937JQM5"/>
<evidence type="ECO:0000313" key="1">
    <source>
        <dbReference type="EMBL" id="MBL1086860.1"/>
    </source>
</evidence>
<keyword evidence="2" id="KW-1185">Reference proteome</keyword>
<sequence length="92" mass="10045">MLHRARAAVLRRARRRGAALEVRHNDRVLEDLGARFVDAPACRFLDAPVLLESLQGVQDARTGTAQDRYGAAARTVETHWRATAAGTPTPTA</sequence>
<gene>
    <name evidence="1" type="ORF">JK359_33685</name>
</gene>
<name>A0A937JQM5_9ACTN</name>
<protein>
    <submittedName>
        <fullName evidence="1">Uncharacterized protein</fullName>
    </submittedName>
</protein>
<dbReference type="RefSeq" id="WP_201843405.1">
    <property type="nucleotide sequence ID" value="NZ_JAERRK010000025.1"/>
</dbReference>
<reference evidence="1" key="1">
    <citation type="submission" date="2021-01" db="EMBL/GenBank/DDBJ databases">
        <title>WGS of actinomycetes isolated from Thailand.</title>
        <authorList>
            <person name="Thawai C."/>
        </authorList>
    </citation>
    <scope>NUCLEOTIDE SEQUENCE</scope>
    <source>
        <strain evidence="1">RCU-197</strain>
    </source>
</reference>